<reference evidence="11 12" key="1">
    <citation type="submission" date="2024-06" db="EMBL/GenBank/DDBJ databases">
        <title>The Natural Products Discovery Center: Release of the First 8490 Sequenced Strains for Exploring Actinobacteria Biosynthetic Diversity.</title>
        <authorList>
            <person name="Kalkreuter E."/>
            <person name="Kautsar S.A."/>
            <person name="Yang D."/>
            <person name="Bader C.D."/>
            <person name="Teijaro C.N."/>
            <person name="Fluegel L."/>
            <person name="Davis C.M."/>
            <person name="Simpson J.R."/>
            <person name="Lauterbach L."/>
            <person name="Steele A.D."/>
            <person name="Gui C."/>
            <person name="Meng S."/>
            <person name="Li G."/>
            <person name="Viehrig K."/>
            <person name="Ye F."/>
            <person name="Su P."/>
            <person name="Kiefer A.F."/>
            <person name="Nichols A."/>
            <person name="Cepeda A.J."/>
            <person name="Yan W."/>
            <person name="Fan B."/>
            <person name="Jiang Y."/>
            <person name="Adhikari A."/>
            <person name="Zheng C.-J."/>
            <person name="Schuster L."/>
            <person name="Cowan T.M."/>
            <person name="Smanski M.J."/>
            <person name="Chevrette M.G."/>
            <person name="De Carvalho L.P.S."/>
            <person name="Shen B."/>
        </authorList>
    </citation>
    <scope>NUCLEOTIDE SEQUENCE [LARGE SCALE GENOMIC DNA]</scope>
    <source>
        <strain evidence="11 12">NPDC020594</strain>
    </source>
</reference>
<dbReference type="PANTHER" id="PTHR43289">
    <property type="entry name" value="MITOGEN-ACTIVATED PROTEIN KINASE KINASE KINASE 20-RELATED"/>
    <property type="match status" value="1"/>
</dbReference>
<evidence type="ECO:0000256" key="1">
    <source>
        <dbReference type="ARBA" id="ARBA00012513"/>
    </source>
</evidence>
<dbReference type="Pfam" id="PF00069">
    <property type="entry name" value="Pkinase"/>
    <property type="match status" value="1"/>
</dbReference>
<dbReference type="SUPFAM" id="SSF56112">
    <property type="entry name" value="Protein kinase-like (PK-like)"/>
    <property type="match status" value="1"/>
</dbReference>
<sequence>MDYSQSAGVGLVLAGRYRLIEPIGSGGMGRVWRAHDEVLHRTVAVKELTLGGYVSEADRTMLHQRTQTEARAAARITHPGVVTVHDVLYHDDRPWIVMQYVDGPSLADAARETGLIDGREAARIGLRVLAALRAAHAAGVLHRDVKPGNVLLARDGNILLSDFGIAAIEGDSTITRTGEIVGSLDYMAPERLRGSEPDPAADLWSLGATLYTAVQGYSPFRRNSPIATMQAVVTDEPPHPDRAGPLAPVIAALLSKDPASRPGAAEAERLLRDVLEGREVDATQAGVPTQGAANGYGLSGTGQLPPVDSSGSTGRTYAPAYATGPAHTKGPRNATGPTRATESTHAAGSVAPRGRVRGGRRTMLVALLVAVGVGATAVFAGLQYANGSDEGASGVRTTGLTPQSPGTQNDRSTVRRAPTDRASDARSVPAGWERINAPEGSLWVPKGWTRQTDSDQIEYSPDGGNHLLRISVDSTPDYPTPRAHLLHLEKLYRTLDGYQQIRFGTNNFRDEANAVLWEFTWIQKPEEGPAGPRRIIDQVYDSDDGGIEYGILMEGPADDWSQTQKQFDTVLRGWQPASHQG</sequence>
<feature type="transmembrane region" description="Helical" evidence="9">
    <location>
        <begin position="363"/>
        <end position="385"/>
    </location>
</feature>
<dbReference type="PROSITE" id="PS00108">
    <property type="entry name" value="PROTEIN_KINASE_ST"/>
    <property type="match status" value="1"/>
</dbReference>
<gene>
    <name evidence="11" type="ORF">AB0H04_37440</name>
</gene>
<evidence type="ECO:0000313" key="11">
    <source>
        <dbReference type="EMBL" id="MEU5712457.1"/>
    </source>
</evidence>
<comment type="caution">
    <text evidence="11">The sequence shown here is derived from an EMBL/GenBank/DDBJ whole genome shotgun (WGS) entry which is preliminary data.</text>
</comment>
<feature type="region of interest" description="Disordered" evidence="8">
    <location>
        <begin position="284"/>
        <end position="355"/>
    </location>
</feature>
<feature type="binding site" evidence="7">
    <location>
        <position position="46"/>
    </location>
    <ligand>
        <name>ATP</name>
        <dbReference type="ChEBI" id="CHEBI:30616"/>
    </ligand>
</feature>
<evidence type="ECO:0000256" key="2">
    <source>
        <dbReference type="ARBA" id="ARBA00022527"/>
    </source>
</evidence>
<accession>A0ABV3AKI8</accession>
<evidence type="ECO:0000256" key="9">
    <source>
        <dbReference type="SAM" id="Phobius"/>
    </source>
</evidence>
<dbReference type="SMART" id="SM00220">
    <property type="entry name" value="S_TKc"/>
    <property type="match status" value="1"/>
</dbReference>
<keyword evidence="4 7" id="KW-0547">Nucleotide-binding</keyword>
<keyword evidence="9" id="KW-0812">Transmembrane</keyword>
<dbReference type="InterPro" id="IPR008271">
    <property type="entry name" value="Ser/Thr_kinase_AS"/>
</dbReference>
<dbReference type="InterPro" id="IPR000719">
    <property type="entry name" value="Prot_kinase_dom"/>
</dbReference>
<evidence type="ECO:0000256" key="4">
    <source>
        <dbReference type="ARBA" id="ARBA00022741"/>
    </source>
</evidence>
<dbReference type="Gene3D" id="1.10.510.10">
    <property type="entry name" value="Transferase(Phosphotransferase) domain 1"/>
    <property type="match status" value="1"/>
</dbReference>
<organism evidence="11 12">
    <name type="scientific">Streptomyces flaveolus</name>
    <dbReference type="NCBI Taxonomy" id="67297"/>
    <lineage>
        <taxon>Bacteria</taxon>
        <taxon>Bacillati</taxon>
        <taxon>Actinomycetota</taxon>
        <taxon>Actinomycetes</taxon>
        <taxon>Kitasatosporales</taxon>
        <taxon>Streptomycetaceae</taxon>
        <taxon>Streptomyces</taxon>
    </lineage>
</organism>
<evidence type="ECO:0000313" key="12">
    <source>
        <dbReference type="Proteomes" id="UP001551011"/>
    </source>
</evidence>
<dbReference type="PROSITE" id="PS00107">
    <property type="entry name" value="PROTEIN_KINASE_ATP"/>
    <property type="match status" value="1"/>
</dbReference>
<keyword evidence="9" id="KW-0472">Membrane</keyword>
<dbReference type="Gene3D" id="3.30.200.20">
    <property type="entry name" value="Phosphorylase Kinase, domain 1"/>
    <property type="match status" value="1"/>
</dbReference>
<feature type="compositionally biased region" description="Polar residues" evidence="8">
    <location>
        <begin position="395"/>
        <end position="411"/>
    </location>
</feature>
<dbReference type="EC" id="2.7.11.1" evidence="1"/>
<keyword evidence="3 11" id="KW-0808">Transferase</keyword>
<evidence type="ECO:0000256" key="6">
    <source>
        <dbReference type="ARBA" id="ARBA00022840"/>
    </source>
</evidence>
<protein>
    <recommendedName>
        <fullName evidence="1">non-specific serine/threonine protein kinase</fullName>
        <ecNumber evidence="1">2.7.11.1</ecNumber>
    </recommendedName>
</protein>
<dbReference type="Proteomes" id="UP001551011">
    <property type="component" value="Unassembled WGS sequence"/>
</dbReference>
<keyword evidence="2" id="KW-0723">Serine/threonine-protein kinase</keyword>
<evidence type="ECO:0000256" key="5">
    <source>
        <dbReference type="ARBA" id="ARBA00022777"/>
    </source>
</evidence>
<keyword evidence="9" id="KW-1133">Transmembrane helix</keyword>
<evidence type="ECO:0000259" key="10">
    <source>
        <dbReference type="PROSITE" id="PS50011"/>
    </source>
</evidence>
<feature type="region of interest" description="Disordered" evidence="8">
    <location>
        <begin position="388"/>
        <end position="430"/>
    </location>
</feature>
<dbReference type="CDD" id="cd14014">
    <property type="entry name" value="STKc_PknB_like"/>
    <property type="match status" value="1"/>
</dbReference>
<feature type="domain" description="Protein kinase" evidence="10">
    <location>
        <begin position="17"/>
        <end position="275"/>
    </location>
</feature>
<dbReference type="GO" id="GO:0004674">
    <property type="term" value="F:protein serine/threonine kinase activity"/>
    <property type="evidence" value="ECO:0007669"/>
    <property type="project" value="UniProtKB-EC"/>
</dbReference>
<keyword evidence="6 7" id="KW-0067">ATP-binding</keyword>
<dbReference type="PANTHER" id="PTHR43289:SF6">
    <property type="entry name" value="SERINE_THREONINE-PROTEIN KINASE NEKL-3"/>
    <property type="match status" value="1"/>
</dbReference>
<evidence type="ECO:0000256" key="7">
    <source>
        <dbReference type="PROSITE-ProRule" id="PRU10141"/>
    </source>
</evidence>
<dbReference type="RefSeq" id="WP_053211450.1">
    <property type="nucleotide sequence ID" value="NZ_JBEXDP010000104.1"/>
</dbReference>
<keyword evidence="5 11" id="KW-0418">Kinase</keyword>
<evidence type="ECO:0000256" key="8">
    <source>
        <dbReference type="SAM" id="MobiDB-lite"/>
    </source>
</evidence>
<feature type="compositionally biased region" description="Polar residues" evidence="8">
    <location>
        <begin position="335"/>
        <end position="346"/>
    </location>
</feature>
<dbReference type="EMBL" id="JBFAEG010000036">
    <property type="protein sequence ID" value="MEU5712457.1"/>
    <property type="molecule type" value="Genomic_DNA"/>
</dbReference>
<dbReference type="InterPro" id="IPR011009">
    <property type="entry name" value="Kinase-like_dom_sf"/>
</dbReference>
<name>A0ABV3AKI8_9ACTN</name>
<evidence type="ECO:0000256" key="3">
    <source>
        <dbReference type="ARBA" id="ARBA00022679"/>
    </source>
</evidence>
<keyword evidence="12" id="KW-1185">Reference proteome</keyword>
<dbReference type="PROSITE" id="PS50011">
    <property type="entry name" value="PROTEIN_KINASE_DOM"/>
    <property type="match status" value="1"/>
</dbReference>
<proteinExistence type="predicted"/>
<dbReference type="InterPro" id="IPR017441">
    <property type="entry name" value="Protein_kinase_ATP_BS"/>
</dbReference>